<dbReference type="PANTHER" id="PTHR46401">
    <property type="entry name" value="GLYCOSYLTRANSFERASE WBBK-RELATED"/>
    <property type="match status" value="1"/>
</dbReference>
<dbReference type="EC" id="2.4.-.-" evidence="4"/>
<dbReference type="RefSeq" id="WP_121699411.1">
    <property type="nucleotide sequence ID" value="NZ_JBCLPP010000011.1"/>
</dbReference>
<sequence length="376" mass="43047">MNKRVLLVIDQIASGGAEKILLEFNNYLKSQGYSTKIFSLYGNNETIAASGLKNNSANIVIKYIQQKILFKKLRKYASSFSPDIIFSFLERSNVLVSKLDIDATKIVTVHNILSIQYRKLNSLINKFVKSDINRAYSKVDKIIVVSDNIRQDLIQEYNIPSNKIFTINNRIDKAEIIKQASEPITEFELDNDSCYITNIGRFCYQKAQWKIVKVIKKLKTEYPQLNVKGLIIGEGILKSKLMEFISDLNLEKDIIILPYQSNPYKFIAKSNLFLLPSFFEGCPIVLSEVVALGIPFVGSEKAIPKEYFDVNSSYWKDATFEISEFEEFGACLGPETEDITNKIMNQMKTKSSVIGTRIWNNSNDKKNQFEEYVDLF</sequence>
<feature type="domain" description="Glycosyltransferase subfamily 4-like N-terminal" evidence="3">
    <location>
        <begin position="15"/>
        <end position="173"/>
    </location>
</feature>
<keyword evidence="1 4" id="KW-0808">Transferase</keyword>
<protein>
    <submittedName>
        <fullName evidence="4">Glycosyltransferase</fullName>
        <ecNumber evidence="4">2.4.-.-</ecNumber>
    </submittedName>
</protein>
<name>A0ABV4CUJ0_9BACT</name>
<feature type="domain" description="Glycosyl transferase family 1" evidence="2">
    <location>
        <begin position="188"/>
        <end position="309"/>
    </location>
</feature>
<reference evidence="4 5" key="1">
    <citation type="submission" date="2024-03" db="EMBL/GenBank/DDBJ databases">
        <title>Mouse gut bacterial collection (mGBC) of GemPharmatech.</title>
        <authorList>
            <person name="He Y."/>
            <person name="Dong L."/>
            <person name="Wu D."/>
            <person name="Gao X."/>
            <person name="Lin Z."/>
        </authorList>
    </citation>
    <scope>NUCLEOTIDE SEQUENCE [LARGE SCALE GENOMIC DNA]</scope>
    <source>
        <strain evidence="4 5">54-13</strain>
    </source>
</reference>
<dbReference type="CDD" id="cd03811">
    <property type="entry name" value="GT4_GT28_WabH-like"/>
    <property type="match status" value="1"/>
</dbReference>
<dbReference type="GO" id="GO:0016757">
    <property type="term" value="F:glycosyltransferase activity"/>
    <property type="evidence" value="ECO:0007669"/>
    <property type="project" value="UniProtKB-KW"/>
</dbReference>
<dbReference type="EMBL" id="JBCLPP010000011">
    <property type="protein sequence ID" value="MEY8245051.1"/>
    <property type="molecule type" value="Genomic_DNA"/>
</dbReference>
<evidence type="ECO:0000259" key="2">
    <source>
        <dbReference type="Pfam" id="PF00534"/>
    </source>
</evidence>
<dbReference type="SUPFAM" id="SSF53756">
    <property type="entry name" value="UDP-Glycosyltransferase/glycogen phosphorylase"/>
    <property type="match status" value="1"/>
</dbReference>
<dbReference type="InterPro" id="IPR028098">
    <property type="entry name" value="Glyco_trans_4-like_N"/>
</dbReference>
<dbReference type="Pfam" id="PF13439">
    <property type="entry name" value="Glyco_transf_4"/>
    <property type="match status" value="1"/>
</dbReference>
<dbReference type="Gene3D" id="3.40.50.2000">
    <property type="entry name" value="Glycogen Phosphorylase B"/>
    <property type="match status" value="2"/>
</dbReference>
<evidence type="ECO:0000256" key="1">
    <source>
        <dbReference type="ARBA" id="ARBA00022679"/>
    </source>
</evidence>
<comment type="caution">
    <text evidence="4">The sequence shown here is derived from an EMBL/GenBank/DDBJ whole genome shotgun (WGS) entry which is preliminary data.</text>
</comment>
<keyword evidence="5" id="KW-1185">Reference proteome</keyword>
<organism evidence="4 5">
    <name type="scientific">Heminiphilus faecis</name>
    <dbReference type="NCBI Taxonomy" id="2601703"/>
    <lineage>
        <taxon>Bacteria</taxon>
        <taxon>Pseudomonadati</taxon>
        <taxon>Bacteroidota</taxon>
        <taxon>Bacteroidia</taxon>
        <taxon>Bacteroidales</taxon>
        <taxon>Muribaculaceae</taxon>
        <taxon>Heminiphilus</taxon>
    </lineage>
</organism>
<evidence type="ECO:0000313" key="4">
    <source>
        <dbReference type="EMBL" id="MEY8245051.1"/>
    </source>
</evidence>
<evidence type="ECO:0000313" key="5">
    <source>
        <dbReference type="Proteomes" id="UP001565200"/>
    </source>
</evidence>
<gene>
    <name evidence="4" type="ORF">AAK873_05390</name>
</gene>
<dbReference type="InterPro" id="IPR001296">
    <property type="entry name" value="Glyco_trans_1"/>
</dbReference>
<dbReference type="Proteomes" id="UP001565200">
    <property type="component" value="Unassembled WGS sequence"/>
</dbReference>
<evidence type="ECO:0000259" key="3">
    <source>
        <dbReference type="Pfam" id="PF13439"/>
    </source>
</evidence>
<proteinExistence type="predicted"/>
<keyword evidence="4" id="KW-0328">Glycosyltransferase</keyword>
<dbReference type="Pfam" id="PF00534">
    <property type="entry name" value="Glycos_transf_1"/>
    <property type="match status" value="1"/>
</dbReference>
<accession>A0ABV4CUJ0</accession>
<dbReference type="PANTHER" id="PTHR46401:SF2">
    <property type="entry name" value="GLYCOSYLTRANSFERASE WBBK-RELATED"/>
    <property type="match status" value="1"/>
</dbReference>